<dbReference type="Pfam" id="PF01345">
    <property type="entry name" value="DUF11"/>
    <property type="match status" value="1"/>
</dbReference>
<sequence length="1665" mass="174059">YVNTNETSEQSATATTTITQSPSLTISKTVDATNISAPQDLTYTITVTNTGNVSLTGVAVTDPFAGGATLESGDADNDGVLDIGEAWVYSAVYAATQSDIDAGDDLVNTAYVNTNETSEQSATATTTITQSPSLTISKTVDATNISAPQDLTYTITVTNTGNVSLTGVAVTDPFAGGAALESGDANNNGVLDIGEAWVYSAVYAATQSDIDAGDDLVNTAFVNTNETSEQSATATTTITQSPSLTISKTVDATNISAPQDLTYTITVTNTGNVSLTGVAVTDPFAGGATLESGDADNDGVLDIGEAWVYSAVYAATQSDIDAGDDLVNTAYVNTNETSEQSATATTTITQNASIIINKTADKTVGILEGDLITYTYVVTNTGNVSINNISVDDVHPGTGTLSTLSTSDATDNVLPGQTVTFTATYTVTQQDIDLNTSIVNTATATGIAVNGDPVSASDTETITPEAASPSIELIKEGTYVDANGDELKSAGDQIVYTFTITNTGNVSLTNVVVTDPFVEVLGEAIPVLTPGSTDATTFTAVYTVTQADVDRGNFRNTAQVTGQYNGDVTATDDDFQTFASVSRIRMQKTADKTTNVEAGDVITYTYVVRNTGNVTINDVNVTDDHPGTGVLSPITTTDPTNGIAPYGTVTFTATYTVTQEDIDNNIPITNTATATATCVRGCQLEWKDTETITPIEAAPQIDLQKEGTYVDTNGDGRASAGDQITYTFTITNNGNVTLNNVLVTDPLVTMEGVAIASLAPGSFDGNTFTAVYTLTQEDIDAGSFTNTATVSSDYKGENVNDTDSDTQTFVRVSGVEIEKTADKTSVSGAGEEIIYTLTVTNTGNVTLENVNVIDVKVNVDQNVGTLAPGESASVTATYVVSQTDMDAGTIVNVATVSGTDPNGEDTNNEDSVTVGVNQNPSLALNKSADKNSVSAAGEEIIYTLTVRNNGNVTLENVTVVDAKVNVNENVGTLAPGESATVTATYVVSQADMDTGSIVNVATVSGTDPNGNDTDTEDGVTVDVDQNASLSLNKTADKTSVSAAGEEIVYTLTVTNNGNVTIENVTVVDERVNVNENVGTLAPGQSATVTATYVVSQADMDAGSIVNVATVSGTDPNGNDTDTEDGVTVDVDQNASLSLSKTADKTSVSAAGEEIVYTLTVTNNGNVTIENVTVVDERVNVNENVGTLAPGQSATVTATYVVSQADMDAGTIVNVATVSGTDPNGADTDTEDEVVVEAEQIASLTVEKTSDVDQYSELGEVIVYTITVTNTGTVSLTDVNVVDPLTKYETIIPVIAPGVSVELETSYTVTIDDLEAGSILNTVNVVATDPNGNEVTGTDNVTVSGSAKQIIANDDDFGDRFLDFTGVLGNILENDLLEGQRPDPDDVDFEFTELDGIIGLNINENGELSLLIPGINEAREYTLRYVLRETANPTNSDEAFVVFRLLNNEADLSVTKTSNEIEIFEGDEFDYVITVSNVGGTDATEVEVTDDLPNGLTYISSSFVSTNPAVELTTSVQGNRVTWSIPFLPADAVVTITLRVKANALTGNVPVTITNGVTVVSAEDEVTPGDNSDTDVNTVSPFFIPNVITPDGDGKNDTFEIKGLGKFVSNEIIIFNRYGDHVYQRKDYNNDWNAPGQVAGTYFYVLTAVDSQGRTHDFKGWIQVIK</sequence>
<dbReference type="EMBL" id="JBHLWI010000005">
    <property type="protein sequence ID" value="MFC0261598.1"/>
    <property type="molecule type" value="Genomic_DNA"/>
</dbReference>
<feature type="domain" description="DUF7507" evidence="2">
    <location>
        <begin position="468"/>
        <end position="571"/>
    </location>
</feature>
<feature type="domain" description="DUF7507" evidence="2">
    <location>
        <begin position="583"/>
        <end position="681"/>
    </location>
</feature>
<feature type="domain" description="DUF7507" evidence="2">
    <location>
        <begin position="21"/>
        <end position="123"/>
    </location>
</feature>
<accession>A0ABV6FP05</accession>
<feature type="domain" description="DUF7507" evidence="2">
    <location>
        <begin position="698"/>
        <end position="801"/>
    </location>
</feature>
<dbReference type="Pfam" id="PF24346">
    <property type="entry name" value="DUF7507"/>
    <property type="match status" value="12"/>
</dbReference>
<evidence type="ECO:0000313" key="4">
    <source>
        <dbReference type="Proteomes" id="UP001589797"/>
    </source>
</evidence>
<keyword evidence="4" id="KW-1185">Reference proteome</keyword>
<feature type="domain" description="DUF7507" evidence="2">
    <location>
        <begin position="352"/>
        <end position="456"/>
    </location>
</feature>
<dbReference type="PANTHER" id="PTHR34819">
    <property type="entry name" value="LARGE CYSTEINE-RICH PERIPLASMIC PROTEIN OMCB"/>
    <property type="match status" value="1"/>
</dbReference>
<dbReference type="Proteomes" id="UP001589797">
    <property type="component" value="Unassembled WGS sequence"/>
</dbReference>
<comment type="caution">
    <text evidence="3">The sequence shown here is derived from an EMBL/GenBank/DDBJ whole genome shotgun (WGS) entry which is preliminary data.</text>
</comment>
<feature type="domain" description="DUF7507" evidence="2">
    <location>
        <begin position="1027"/>
        <end position="1120"/>
    </location>
</feature>
<feature type="domain" description="DUF7507" evidence="2">
    <location>
        <begin position="815"/>
        <end position="907"/>
    </location>
</feature>
<feature type="domain" description="DUF11" evidence="1">
    <location>
        <begin position="1450"/>
        <end position="1573"/>
    </location>
</feature>
<proteinExistence type="predicted"/>
<organism evidence="3 4">
    <name type="scientific">Fontibacter flavus</name>
    <dbReference type="NCBI Taxonomy" id="654838"/>
    <lineage>
        <taxon>Bacteria</taxon>
        <taxon>Pseudomonadati</taxon>
        <taxon>Bacteroidota</taxon>
        <taxon>Cytophagia</taxon>
        <taxon>Cytophagales</taxon>
        <taxon>Cyclobacteriaceae</taxon>
        <taxon>Fontibacter</taxon>
    </lineage>
</organism>
<feature type="domain" description="DUF7507" evidence="2">
    <location>
        <begin position="131"/>
        <end position="233"/>
    </location>
</feature>
<dbReference type="RefSeq" id="WP_382386046.1">
    <property type="nucleotide sequence ID" value="NZ_JBHLWI010000005.1"/>
</dbReference>
<dbReference type="NCBIfam" id="TIGR04131">
    <property type="entry name" value="Bac_Flav_CTERM"/>
    <property type="match status" value="1"/>
</dbReference>
<dbReference type="InterPro" id="IPR047589">
    <property type="entry name" value="DUF11_rpt"/>
</dbReference>
<name>A0ABV6FP05_9BACT</name>
<evidence type="ECO:0000313" key="3">
    <source>
        <dbReference type="EMBL" id="MFC0261598.1"/>
    </source>
</evidence>
<dbReference type="InterPro" id="IPR001434">
    <property type="entry name" value="OmcB-like_DUF11"/>
</dbReference>
<reference evidence="3 4" key="1">
    <citation type="submission" date="2024-09" db="EMBL/GenBank/DDBJ databases">
        <authorList>
            <person name="Sun Q."/>
            <person name="Mori K."/>
        </authorList>
    </citation>
    <scope>NUCLEOTIDE SEQUENCE [LARGE SCALE GENOMIC DNA]</scope>
    <source>
        <strain evidence="3 4">CCM 7650</strain>
    </source>
</reference>
<dbReference type="Gene3D" id="2.60.40.740">
    <property type="match status" value="1"/>
</dbReference>
<feature type="non-terminal residue" evidence="3">
    <location>
        <position position="1"/>
    </location>
</feature>
<feature type="domain" description="DUF7507" evidence="2">
    <location>
        <begin position="1242"/>
        <end position="1335"/>
    </location>
</feature>
<dbReference type="InterPro" id="IPR026341">
    <property type="entry name" value="T9SS_type_B"/>
</dbReference>
<dbReference type="InterPro" id="IPR051172">
    <property type="entry name" value="Chlamydia_OmcB"/>
</dbReference>
<dbReference type="InterPro" id="IPR055354">
    <property type="entry name" value="DUF7507"/>
</dbReference>
<dbReference type="Pfam" id="PF13585">
    <property type="entry name" value="CHU_C"/>
    <property type="match status" value="1"/>
</dbReference>
<protein>
    <submittedName>
        <fullName evidence="3">Gliding motility-associated C-terminal domain-containing protein</fullName>
    </submittedName>
</protein>
<feature type="domain" description="DUF7507" evidence="2">
    <location>
        <begin position="1134"/>
        <end position="1227"/>
    </location>
</feature>
<feature type="domain" description="DUF7507" evidence="2">
    <location>
        <begin position="241"/>
        <end position="343"/>
    </location>
</feature>
<feature type="domain" description="DUF7507" evidence="2">
    <location>
        <begin position="919"/>
        <end position="1013"/>
    </location>
</feature>
<evidence type="ECO:0000259" key="2">
    <source>
        <dbReference type="Pfam" id="PF24346"/>
    </source>
</evidence>
<evidence type="ECO:0000259" key="1">
    <source>
        <dbReference type="Pfam" id="PF01345"/>
    </source>
</evidence>
<dbReference type="NCBIfam" id="TIGR01451">
    <property type="entry name" value="B_ant_repeat"/>
    <property type="match status" value="13"/>
</dbReference>
<gene>
    <name evidence="3" type="ORF">ACFFIP_02820</name>
</gene>